<protein>
    <submittedName>
        <fullName evidence="1">Uncharacterized protein</fullName>
    </submittedName>
</protein>
<keyword evidence="2" id="KW-1185">Reference proteome</keyword>
<dbReference type="RefSeq" id="WP_170146908.1">
    <property type="nucleotide sequence ID" value="NZ_RAPK01000009.1"/>
</dbReference>
<dbReference type="AlphaFoldDB" id="A0A419V3K5"/>
<dbReference type="Proteomes" id="UP000285120">
    <property type="component" value="Unassembled WGS sequence"/>
</dbReference>
<comment type="caution">
    <text evidence="1">The sequence shown here is derived from an EMBL/GenBank/DDBJ whole genome shotgun (WGS) entry which is preliminary data.</text>
</comment>
<gene>
    <name evidence="1" type="ORF">ATL39_2183</name>
</gene>
<dbReference type="EMBL" id="RAPK01000009">
    <property type="protein sequence ID" value="RKD72986.1"/>
    <property type="molecule type" value="Genomic_DNA"/>
</dbReference>
<sequence>MPVITEKVPFAEEEFIQLQEKVTKLEQIQEENIQALLKIIIQRRSGV</sequence>
<organism evidence="1 2">
    <name type="scientific">Sinobaca qinghaiensis</name>
    <dbReference type="NCBI Taxonomy" id="342944"/>
    <lineage>
        <taxon>Bacteria</taxon>
        <taxon>Bacillati</taxon>
        <taxon>Bacillota</taxon>
        <taxon>Bacilli</taxon>
        <taxon>Bacillales</taxon>
        <taxon>Sporolactobacillaceae</taxon>
        <taxon>Sinobaca</taxon>
    </lineage>
</organism>
<name>A0A419V3K5_9BACL</name>
<evidence type="ECO:0000313" key="2">
    <source>
        <dbReference type="Proteomes" id="UP000285120"/>
    </source>
</evidence>
<reference evidence="1 2" key="1">
    <citation type="submission" date="2018-09" db="EMBL/GenBank/DDBJ databases">
        <title>Genomic Encyclopedia of Archaeal and Bacterial Type Strains, Phase II (KMG-II): from individual species to whole genera.</title>
        <authorList>
            <person name="Goeker M."/>
        </authorList>
    </citation>
    <scope>NUCLEOTIDE SEQUENCE [LARGE SCALE GENOMIC DNA]</scope>
    <source>
        <strain evidence="1 2">DSM 17008</strain>
    </source>
</reference>
<evidence type="ECO:0000313" key="1">
    <source>
        <dbReference type="EMBL" id="RKD72986.1"/>
    </source>
</evidence>
<accession>A0A419V3K5</accession>
<proteinExistence type="predicted"/>